<feature type="domain" description="Mechanosensitive ion channel MscS C-terminal" evidence="11">
    <location>
        <begin position="441"/>
        <end position="521"/>
    </location>
</feature>
<dbReference type="Proteomes" id="UP001500748">
    <property type="component" value="Unassembled WGS sequence"/>
</dbReference>
<keyword evidence="5 8" id="KW-1133">Transmembrane helix</keyword>
<dbReference type="SUPFAM" id="SSF82861">
    <property type="entry name" value="Mechanosensitive channel protein MscS (YggB), transmembrane region"/>
    <property type="match status" value="1"/>
</dbReference>
<dbReference type="InterPro" id="IPR049278">
    <property type="entry name" value="MS_channel_C"/>
</dbReference>
<accession>A0ABP7G8X8</accession>
<dbReference type="Gene3D" id="3.30.70.100">
    <property type="match status" value="1"/>
</dbReference>
<dbReference type="Gene3D" id="1.10.287.1260">
    <property type="match status" value="1"/>
</dbReference>
<protein>
    <recommendedName>
        <fullName evidence="15">MscS family membrane protein</fullName>
    </recommendedName>
</protein>
<dbReference type="InterPro" id="IPR010920">
    <property type="entry name" value="LSM_dom_sf"/>
</dbReference>
<evidence type="ECO:0000256" key="8">
    <source>
        <dbReference type="SAM" id="Phobius"/>
    </source>
</evidence>
<keyword evidence="9" id="KW-0732">Signal</keyword>
<evidence type="ECO:0000259" key="12">
    <source>
        <dbReference type="Pfam" id="PF21088"/>
    </source>
</evidence>
<evidence type="ECO:0000256" key="5">
    <source>
        <dbReference type="ARBA" id="ARBA00022989"/>
    </source>
</evidence>
<feature type="region of interest" description="Disordered" evidence="7">
    <location>
        <begin position="573"/>
        <end position="595"/>
    </location>
</feature>
<dbReference type="Gene3D" id="2.30.30.60">
    <property type="match status" value="1"/>
</dbReference>
<evidence type="ECO:0008006" key="15">
    <source>
        <dbReference type="Google" id="ProtNLM"/>
    </source>
</evidence>
<evidence type="ECO:0000256" key="4">
    <source>
        <dbReference type="ARBA" id="ARBA00022692"/>
    </source>
</evidence>
<evidence type="ECO:0000256" key="1">
    <source>
        <dbReference type="ARBA" id="ARBA00004651"/>
    </source>
</evidence>
<evidence type="ECO:0000313" key="14">
    <source>
        <dbReference type="Proteomes" id="UP001500748"/>
    </source>
</evidence>
<evidence type="ECO:0000256" key="9">
    <source>
        <dbReference type="SAM" id="SignalP"/>
    </source>
</evidence>
<reference evidence="14" key="1">
    <citation type="journal article" date="2019" name="Int. J. Syst. Evol. Microbiol.">
        <title>The Global Catalogue of Microorganisms (GCM) 10K type strain sequencing project: providing services to taxonomists for standard genome sequencing and annotation.</title>
        <authorList>
            <consortium name="The Broad Institute Genomics Platform"/>
            <consortium name="The Broad Institute Genome Sequencing Center for Infectious Disease"/>
            <person name="Wu L."/>
            <person name="Ma J."/>
        </authorList>
    </citation>
    <scope>NUCLEOTIDE SEQUENCE [LARGE SCALE GENOMIC DNA]</scope>
    <source>
        <strain evidence="14">JCM 17337</strain>
    </source>
</reference>
<name>A0ABP7G8X8_9FLAO</name>
<dbReference type="RefSeq" id="WP_345139786.1">
    <property type="nucleotide sequence ID" value="NZ_BAABDU010000002.1"/>
</dbReference>
<keyword evidence="3" id="KW-1003">Cell membrane</keyword>
<dbReference type="InterPro" id="IPR011066">
    <property type="entry name" value="MscS_channel_C_sf"/>
</dbReference>
<evidence type="ECO:0000256" key="7">
    <source>
        <dbReference type="SAM" id="MobiDB-lite"/>
    </source>
</evidence>
<feature type="signal peptide" evidence="9">
    <location>
        <begin position="1"/>
        <end position="27"/>
    </location>
</feature>
<feature type="domain" description="Mechanosensitive ion channel MscS" evidence="10">
    <location>
        <begin position="365"/>
        <end position="430"/>
    </location>
</feature>
<feature type="transmembrane region" description="Helical" evidence="8">
    <location>
        <begin position="311"/>
        <end position="340"/>
    </location>
</feature>
<evidence type="ECO:0000259" key="11">
    <source>
        <dbReference type="Pfam" id="PF21082"/>
    </source>
</evidence>
<dbReference type="InterPro" id="IPR023408">
    <property type="entry name" value="MscS_beta-dom_sf"/>
</dbReference>
<keyword evidence="14" id="KW-1185">Reference proteome</keyword>
<dbReference type="Pfam" id="PF00924">
    <property type="entry name" value="MS_channel_2nd"/>
    <property type="match status" value="1"/>
</dbReference>
<comment type="similarity">
    <text evidence="2">Belongs to the MscS (TC 1.A.23) family.</text>
</comment>
<gene>
    <name evidence="13" type="ORF">GCM10022423_04910</name>
</gene>
<comment type="subcellular location">
    <subcellularLocation>
        <location evidence="1">Cell membrane</location>
        <topology evidence="1">Multi-pass membrane protein</topology>
    </subcellularLocation>
</comment>
<comment type="caution">
    <text evidence="13">The sequence shown here is derived from an EMBL/GenBank/DDBJ whole genome shotgun (WGS) entry which is preliminary data.</text>
</comment>
<feature type="transmembrane region" description="Helical" evidence="8">
    <location>
        <begin position="346"/>
        <end position="362"/>
    </location>
</feature>
<dbReference type="PANTHER" id="PTHR30566:SF5">
    <property type="entry name" value="MECHANOSENSITIVE ION CHANNEL PROTEIN 1, MITOCHONDRIAL-RELATED"/>
    <property type="match status" value="1"/>
</dbReference>
<evidence type="ECO:0000259" key="10">
    <source>
        <dbReference type="Pfam" id="PF00924"/>
    </source>
</evidence>
<evidence type="ECO:0000313" key="13">
    <source>
        <dbReference type="EMBL" id="GAA3757535.1"/>
    </source>
</evidence>
<evidence type="ECO:0000256" key="6">
    <source>
        <dbReference type="ARBA" id="ARBA00023136"/>
    </source>
</evidence>
<organism evidence="13 14">
    <name type="scientific">Flavobacterium ginsengiterrae</name>
    <dbReference type="NCBI Taxonomy" id="871695"/>
    <lineage>
        <taxon>Bacteria</taxon>
        <taxon>Pseudomonadati</taxon>
        <taxon>Bacteroidota</taxon>
        <taxon>Flavobacteriia</taxon>
        <taxon>Flavobacteriales</taxon>
        <taxon>Flavobacteriaceae</taxon>
        <taxon>Flavobacterium</taxon>
    </lineage>
</organism>
<evidence type="ECO:0000256" key="3">
    <source>
        <dbReference type="ARBA" id="ARBA00022475"/>
    </source>
</evidence>
<dbReference type="Pfam" id="PF21088">
    <property type="entry name" value="MS_channel_1st"/>
    <property type="match status" value="1"/>
</dbReference>
<keyword evidence="6 8" id="KW-0472">Membrane</keyword>
<feature type="chain" id="PRO_5046736104" description="MscS family membrane protein" evidence="9">
    <location>
        <begin position="28"/>
        <end position="595"/>
    </location>
</feature>
<keyword evidence="4 8" id="KW-0812">Transmembrane</keyword>
<dbReference type="Pfam" id="PF21082">
    <property type="entry name" value="MS_channel_3rd"/>
    <property type="match status" value="1"/>
</dbReference>
<dbReference type="EMBL" id="BAABDU010000002">
    <property type="protein sequence ID" value="GAA3757535.1"/>
    <property type="molecule type" value="Genomic_DNA"/>
</dbReference>
<feature type="transmembrane region" description="Helical" evidence="8">
    <location>
        <begin position="200"/>
        <end position="225"/>
    </location>
</feature>
<dbReference type="SUPFAM" id="SSF50182">
    <property type="entry name" value="Sm-like ribonucleoproteins"/>
    <property type="match status" value="1"/>
</dbReference>
<dbReference type="SUPFAM" id="SSF82689">
    <property type="entry name" value="Mechanosensitive channel protein MscS (YggB), C-terminal domain"/>
    <property type="match status" value="1"/>
</dbReference>
<feature type="domain" description="Mechanosensitive ion channel transmembrane helices 2/3" evidence="12">
    <location>
        <begin position="324"/>
        <end position="363"/>
    </location>
</feature>
<dbReference type="InterPro" id="IPR049142">
    <property type="entry name" value="MS_channel_1st"/>
</dbReference>
<dbReference type="InterPro" id="IPR006685">
    <property type="entry name" value="MscS_channel_2nd"/>
</dbReference>
<dbReference type="PANTHER" id="PTHR30566">
    <property type="entry name" value="YNAI-RELATED MECHANOSENSITIVE ION CHANNEL"/>
    <property type="match status" value="1"/>
</dbReference>
<feature type="transmembrane region" description="Helical" evidence="8">
    <location>
        <begin position="272"/>
        <end position="291"/>
    </location>
</feature>
<feature type="transmembrane region" description="Helical" evidence="8">
    <location>
        <begin position="237"/>
        <end position="260"/>
    </location>
</feature>
<dbReference type="InterPro" id="IPR011014">
    <property type="entry name" value="MscS_channel_TM-2"/>
</dbReference>
<evidence type="ECO:0000256" key="2">
    <source>
        <dbReference type="ARBA" id="ARBA00008017"/>
    </source>
</evidence>
<sequence length="595" mass="65849">MILRAKRFLPYLLLLLTLVLSANKVSAQLLGSAKTTTEEPAKIPEDSLGRRTPQGTVNGFIKAIGEQNYLRASQYFVLSKRSYRKTAERIRIAKTFQQLLDQGGNLSPSSIISNKETGRTDDDLATGVDLVGNISDNKTTIQLYVENQADDSQPAVWLFSAETVEAILSADITGEKTFLDRVLPKALKERKIGNVPIGHWAVVVLMTIVSYLLSRLLIFAIGFVIQKVWKKADTEKGTAIINALSLPVHMYLTVILFVAFTQRMGISIVVRQRFSIIIITIGIVAFLILLWRMTDFVSMYARSRMSRRGRISAISAILFLSRTTKAAIVFIGIIAILGIIGVDVTAGLAALGIGGIALALGAQKTIENFVGSVSLIADQPLRVGDYCRVDDIKGTVESIGMRSTTLRTSARTIVTIPNGQLSASKIENFAHRDRFIFNPIFSFRMETTPDQMRYLLVELRTLLYSHPAVLNSPPVVRFTGITADALKVEITAYIEAVTFEISQEVQEDLLLRMMDIIEASGTSLAYPSQTLYMARDTRLSDEKSAAVSETVKKWKENNELQLPKFDPKRVEELKGSIKYPDDGSYNPSPDGKLNL</sequence>
<proteinExistence type="inferred from homology"/>